<evidence type="ECO:0000256" key="4">
    <source>
        <dbReference type="ARBA" id="ARBA00023163"/>
    </source>
</evidence>
<dbReference type="SMART" id="SM00354">
    <property type="entry name" value="HTH_LACI"/>
    <property type="match status" value="1"/>
</dbReference>
<keyword evidence="2" id="KW-0805">Transcription regulation</keyword>
<dbReference type="InterPro" id="IPR010982">
    <property type="entry name" value="Lambda_DNA-bd_dom_sf"/>
</dbReference>
<name>A0A443K2T4_9RHOB</name>
<dbReference type="PROSITE" id="PS00356">
    <property type="entry name" value="HTH_LACI_1"/>
    <property type="match status" value="1"/>
</dbReference>
<dbReference type="RefSeq" id="WP_128233749.1">
    <property type="nucleotide sequence ID" value="NZ_SAUY01000035.1"/>
</dbReference>
<dbReference type="PROSITE" id="PS50932">
    <property type="entry name" value="HTH_LACI_2"/>
    <property type="match status" value="1"/>
</dbReference>
<reference evidence="6 7" key="1">
    <citation type="submission" date="2019-01" db="EMBL/GenBank/DDBJ databases">
        <title>Sinorhodobacter populi sp. nov. isolated from the symptomatic bark tissue of Populus euramericana canker.</title>
        <authorList>
            <person name="Xu G."/>
        </authorList>
    </citation>
    <scope>NUCLEOTIDE SEQUENCE [LARGE SCALE GENOMIC DNA]</scope>
    <source>
        <strain evidence="6 7">07D10-4-3</strain>
    </source>
</reference>
<evidence type="ECO:0000259" key="5">
    <source>
        <dbReference type="PROSITE" id="PS50932"/>
    </source>
</evidence>
<dbReference type="InterPro" id="IPR046335">
    <property type="entry name" value="LacI/GalR-like_sensor"/>
</dbReference>
<reference evidence="6 7" key="2">
    <citation type="submission" date="2019-01" db="EMBL/GenBank/DDBJ databases">
        <authorList>
            <person name="Li Y."/>
        </authorList>
    </citation>
    <scope>NUCLEOTIDE SEQUENCE [LARGE SCALE GENOMIC DNA]</scope>
    <source>
        <strain evidence="6 7">07D10-4-3</strain>
    </source>
</reference>
<protein>
    <submittedName>
        <fullName evidence="6">LacI family transcriptional regulator</fullName>
    </submittedName>
</protein>
<feature type="domain" description="HTH lacI-type" evidence="5">
    <location>
        <begin position="4"/>
        <end position="58"/>
    </location>
</feature>
<dbReference type="Gene3D" id="1.10.260.40">
    <property type="entry name" value="lambda repressor-like DNA-binding domains"/>
    <property type="match status" value="1"/>
</dbReference>
<dbReference type="PANTHER" id="PTHR30146">
    <property type="entry name" value="LACI-RELATED TRANSCRIPTIONAL REPRESSOR"/>
    <property type="match status" value="1"/>
</dbReference>
<dbReference type="GO" id="GO:0003700">
    <property type="term" value="F:DNA-binding transcription factor activity"/>
    <property type="evidence" value="ECO:0007669"/>
    <property type="project" value="TreeGrafter"/>
</dbReference>
<dbReference type="AlphaFoldDB" id="A0A443K2T4"/>
<dbReference type="InterPro" id="IPR000843">
    <property type="entry name" value="HTH_LacI"/>
</dbReference>
<evidence type="ECO:0000256" key="2">
    <source>
        <dbReference type="ARBA" id="ARBA00023015"/>
    </source>
</evidence>
<evidence type="ECO:0000256" key="1">
    <source>
        <dbReference type="ARBA" id="ARBA00022491"/>
    </source>
</evidence>
<gene>
    <name evidence="6" type="ORF">D2T29_19210</name>
</gene>
<dbReference type="EMBL" id="SAUY01000035">
    <property type="protein sequence ID" value="RWR27070.1"/>
    <property type="molecule type" value="Genomic_DNA"/>
</dbReference>
<keyword evidence="1" id="KW-0678">Repressor</keyword>
<dbReference type="Proteomes" id="UP000284451">
    <property type="component" value="Unassembled WGS sequence"/>
</dbReference>
<dbReference type="SUPFAM" id="SSF53822">
    <property type="entry name" value="Periplasmic binding protein-like I"/>
    <property type="match status" value="1"/>
</dbReference>
<evidence type="ECO:0000313" key="7">
    <source>
        <dbReference type="Proteomes" id="UP000284451"/>
    </source>
</evidence>
<keyword evidence="4" id="KW-0804">Transcription</keyword>
<dbReference type="Pfam" id="PF00356">
    <property type="entry name" value="LacI"/>
    <property type="match status" value="1"/>
</dbReference>
<dbReference type="InterPro" id="IPR028082">
    <property type="entry name" value="Peripla_BP_I"/>
</dbReference>
<keyword evidence="3" id="KW-0238">DNA-binding</keyword>
<evidence type="ECO:0000256" key="3">
    <source>
        <dbReference type="ARBA" id="ARBA00023125"/>
    </source>
</evidence>
<accession>A0A443K2T4</accession>
<organism evidence="6 7">
    <name type="scientific">Paenirhodobacter populi</name>
    <dbReference type="NCBI Taxonomy" id="2306993"/>
    <lineage>
        <taxon>Bacteria</taxon>
        <taxon>Pseudomonadati</taxon>
        <taxon>Pseudomonadota</taxon>
        <taxon>Alphaproteobacteria</taxon>
        <taxon>Rhodobacterales</taxon>
        <taxon>Rhodobacter group</taxon>
        <taxon>Paenirhodobacter</taxon>
    </lineage>
</organism>
<dbReference type="CDD" id="cd06267">
    <property type="entry name" value="PBP1_LacI_sugar_binding-like"/>
    <property type="match status" value="1"/>
</dbReference>
<dbReference type="PANTHER" id="PTHR30146:SF148">
    <property type="entry name" value="HTH-TYPE TRANSCRIPTIONAL REPRESSOR PURR-RELATED"/>
    <property type="match status" value="1"/>
</dbReference>
<comment type="caution">
    <text evidence="6">The sequence shown here is derived from an EMBL/GenBank/DDBJ whole genome shotgun (WGS) entry which is preliminary data.</text>
</comment>
<proteinExistence type="predicted"/>
<dbReference type="SUPFAM" id="SSF47413">
    <property type="entry name" value="lambda repressor-like DNA-binding domains"/>
    <property type="match status" value="1"/>
</dbReference>
<dbReference type="GO" id="GO:0000976">
    <property type="term" value="F:transcription cis-regulatory region binding"/>
    <property type="evidence" value="ECO:0007669"/>
    <property type="project" value="TreeGrafter"/>
</dbReference>
<dbReference type="Pfam" id="PF13377">
    <property type="entry name" value="Peripla_BP_3"/>
    <property type="match status" value="1"/>
</dbReference>
<dbReference type="CDD" id="cd01392">
    <property type="entry name" value="HTH_LacI"/>
    <property type="match status" value="1"/>
</dbReference>
<sequence>MARAKLADVAKMAEVSTASVSRYLNGSLVLPKETSDRIDAAISELDYRPHPHARRLSRGRSDIIALVVPEIANPFFAQLASAAERAVGERGYRMMLFATDNRLGRELDYLVHLVGADVDGVLFVTNHTDAGGELAQAIAKNSRVVILDENIDGVDAPRVFVDNFSAGRLAAEKFLEFGHRDFAYIGGPDGLMSVNERGEGFRSQLAPLGERNTRLRILLGDYSPIHGAQAMNVLLDEGDPPTAILTGSDAITLGILEVCHERNIRIPDDISLITIDDVLPNRFMTPAISAIRQPIAQMGQVGVDSLLALIDGSPETVAPVTRLPVEFIARKSVAAPREGCLKASSSKETSYGN</sequence>
<dbReference type="Gene3D" id="3.40.50.2300">
    <property type="match status" value="2"/>
</dbReference>
<evidence type="ECO:0000313" key="6">
    <source>
        <dbReference type="EMBL" id="RWR27070.1"/>
    </source>
</evidence>